<sequence>MGKPMCKRLLEAGYEVVVYDKNLDPVNDLVNQGATAANDPIECGSTSQILLTSLPHPHHVETLMLEEGVLASLKSESIWVDLTTNRKELIESLYNDAPKGVNVVDSPVTGAVDGARNGQLTLFAGGQKEIIKEVLPILQNLGRVIICGPLGTGNVVKLVTNQLWFIAAASIGEGFALGMANGVDLSVLWEAIKDSVGDSFVARHDAPSIFAGHYDPSFPLDLCLKDLGLIQSLSSQVKT</sequence>
<evidence type="ECO:0000259" key="2">
    <source>
        <dbReference type="Pfam" id="PF14833"/>
    </source>
</evidence>
<dbReference type="GO" id="GO:0051287">
    <property type="term" value="F:NAD binding"/>
    <property type="evidence" value="ECO:0007669"/>
    <property type="project" value="InterPro"/>
</dbReference>
<protein>
    <recommendedName>
        <fullName evidence="4">6-phosphogluconate dehydrogenase NADP-binding domain-containing protein</fullName>
    </recommendedName>
</protein>
<gene>
    <name evidence="3" type="ORF">METZ01_LOCUS190834</name>
</gene>
<dbReference type="SUPFAM" id="SSF51735">
    <property type="entry name" value="NAD(P)-binding Rossmann-fold domains"/>
    <property type="match status" value="1"/>
</dbReference>
<reference evidence="3" key="1">
    <citation type="submission" date="2018-05" db="EMBL/GenBank/DDBJ databases">
        <authorList>
            <person name="Lanie J.A."/>
            <person name="Ng W.-L."/>
            <person name="Kazmierczak K.M."/>
            <person name="Andrzejewski T.M."/>
            <person name="Davidsen T.M."/>
            <person name="Wayne K.J."/>
            <person name="Tettelin H."/>
            <person name="Glass J.I."/>
            <person name="Rusch D."/>
            <person name="Podicherti R."/>
            <person name="Tsui H.-C.T."/>
            <person name="Winkler M.E."/>
        </authorList>
    </citation>
    <scope>NUCLEOTIDE SEQUENCE</scope>
</reference>
<dbReference type="Pfam" id="PF03446">
    <property type="entry name" value="NAD_binding_2"/>
    <property type="match status" value="1"/>
</dbReference>
<dbReference type="InterPro" id="IPR008927">
    <property type="entry name" value="6-PGluconate_DH-like_C_sf"/>
</dbReference>
<proteinExistence type="predicted"/>
<dbReference type="EMBL" id="UINC01039461">
    <property type="protein sequence ID" value="SVB37980.1"/>
    <property type="molecule type" value="Genomic_DNA"/>
</dbReference>
<dbReference type="GO" id="GO:0050661">
    <property type="term" value="F:NADP binding"/>
    <property type="evidence" value="ECO:0007669"/>
    <property type="project" value="InterPro"/>
</dbReference>
<dbReference type="SUPFAM" id="SSF48179">
    <property type="entry name" value="6-phosphogluconate dehydrogenase C-terminal domain-like"/>
    <property type="match status" value="1"/>
</dbReference>
<name>A0A382DHL3_9ZZZZ</name>
<evidence type="ECO:0000313" key="3">
    <source>
        <dbReference type="EMBL" id="SVB37980.1"/>
    </source>
</evidence>
<dbReference type="PANTHER" id="PTHR43060:SF15">
    <property type="entry name" value="3-HYDROXYISOBUTYRATE DEHYDROGENASE-LIKE 1, MITOCHONDRIAL-RELATED"/>
    <property type="match status" value="1"/>
</dbReference>
<dbReference type="InterPro" id="IPR036291">
    <property type="entry name" value="NAD(P)-bd_dom_sf"/>
</dbReference>
<organism evidence="3">
    <name type="scientific">marine metagenome</name>
    <dbReference type="NCBI Taxonomy" id="408172"/>
    <lineage>
        <taxon>unclassified sequences</taxon>
        <taxon>metagenomes</taxon>
        <taxon>ecological metagenomes</taxon>
    </lineage>
</organism>
<dbReference type="Pfam" id="PF14833">
    <property type="entry name" value="NAD_binding_11"/>
    <property type="match status" value="1"/>
</dbReference>
<dbReference type="InterPro" id="IPR006115">
    <property type="entry name" value="6PGDH_NADP-bd"/>
</dbReference>
<dbReference type="AlphaFoldDB" id="A0A382DHL3"/>
<feature type="domain" description="3-hydroxyisobutyrate dehydrogenase-like NAD-binding" evidence="2">
    <location>
        <begin position="151"/>
        <end position="238"/>
    </location>
</feature>
<dbReference type="InterPro" id="IPR013328">
    <property type="entry name" value="6PGD_dom2"/>
</dbReference>
<evidence type="ECO:0008006" key="4">
    <source>
        <dbReference type="Google" id="ProtNLM"/>
    </source>
</evidence>
<evidence type="ECO:0000259" key="1">
    <source>
        <dbReference type="Pfam" id="PF03446"/>
    </source>
</evidence>
<dbReference type="Gene3D" id="1.10.1040.10">
    <property type="entry name" value="N-(1-d-carboxylethyl)-l-norvaline Dehydrogenase, domain 2"/>
    <property type="match status" value="1"/>
</dbReference>
<feature type="non-terminal residue" evidence="3">
    <location>
        <position position="239"/>
    </location>
</feature>
<dbReference type="PANTHER" id="PTHR43060">
    <property type="entry name" value="3-HYDROXYISOBUTYRATE DEHYDROGENASE-LIKE 1, MITOCHONDRIAL-RELATED"/>
    <property type="match status" value="1"/>
</dbReference>
<accession>A0A382DHL3</accession>
<dbReference type="Gene3D" id="3.40.50.720">
    <property type="entry name" value="NAD(P)-binding Rossmann-like Domain"/>
    <property type="match status" value="1"/>
</dbReference>
<feature type="domain" description="6-phosphogluconate dehydrogenase NADP-binding" evidence="1">
    <location>
        <begin position="1"/>
        <end position="147"/>
    </location>
</feature>
<feature type="non-terminal residue" evidence="3">
    <location>
        <position position="1"/>
    </location>
</feature>
<dbReference type="InterPro" id="IPR029154">
    <property type="entry name" value="HIBADH-like_NADP-bd"/>
</dbReference>